<proteinExistence type="predicted"/>
<reference evidence="1 2" key="2">
    <citation type="submission" date="2015-01" db="EMBL/GenBank/DDBJ databases">
        <authorList>
            <consortium name="NBRP consortium"/>
            <person name="Sawabe T."/>
            <person name="Meirelles P."/>
            <person name="Feng G."/>
            <person name="Sayaka M."/>
            <person name="Hattori M."/>
            <person name="Ohkuma M."/>
        </authorList>
    </citation>
    <scope>NUCLEOTIDE SEQUENCE [LARGE SCALE GENOMIC DNA]</scope>
    <source>
        <strain evidence="2">JCM 19241</strain>
    </source>
</reference>
<comment type="caution">
    <text evidence="1">The sequence shown here is derived from an EMBL/GenBank/DDBJ whole genome shotgun (WGS) entry which is preliminary data.</text>
</comment>
<dbReference type="Gene3D" id="3.40.50.1820">
    <property type="entry name" value="alpha/beta hydrolase"/>
    <property type="match status" value="1"/>
</dbReference>
<accession>A0A0B8QMR4</accession>
<name>A0A0B8QMR4_9VIBR</name>
<evidence type="ECO:0000313" key="1">
    <source>
        <dbReference type="EMBL" id="GAM75719.1"/>
    </source>
</evidence>
<sequence>MKSFLITVAVAYVLIAIAFYSAQRKFLYFPQSSSTLFGEKNFDININRETFSGWVLNEGQSKALIYYGGNAENIEANIPFFRDSLAHYTVYLIPYRGYGGNPGSPSEKALYSDALSIIEFIKPKHDSISVMGRSLGSGIATYVAANENIDTLILVTPFDSVENVAREIYWMFPVSLLIKDRYASIDRFKISQLKPIYSLPSMTG</sequence>
<reference evidence="1 2" key="1">
    <citation type="submission" date="2015-01" db="EMBL/GenBank/DDBJ databases">
        <title>Vibrio sp. C94 JCM 19241 whole genome shotgun sequence.</title>
        <authorList>
            <person name="Sawabe T."/>
            <person name="Meirelles P."/>
            <person name="Feng G."/>
            <person name="Sayaka M."/>
            <person name="Hattori M."/>
            <person name="Ohkuma M."/>
        </authorList>
    </citation>
    <scope>NUCLEOTIDE SEQUENCE [LARGE SCALE GENOMIC DNA]</scope>
    <source>
        <strain evidence="2">JCM 19241</strain>
    </source>
</reference>
<evidence type="ECO:0000313" key="2">
    <source>
        <dbReference type="Proteomes" id="UP000031666"/>
    </source>
</evidence>
<organism evidence="1 2">
    <name type="scientific">Vibrio ishigakensis</name>
    <dbReference type="NCBI Taxonomy" id="1481914"/>
    <lineage>
        <taxon>Bacteria</taxon>
        <taxon>Pseudomonadati</taxon>
        <taxon>Pseudomonadota</taxon>
        <taxon>Gammaproteobacteria</taxon>
        <taxon>Vibrionales</taxon>
        <taxon>Vibrionaceae</taxon>
        <taxon>Vibrio</taxon>
    </lineage>
</organism>
<dbReference type="EMBL" id="BBSC01000004">
    <property type="protein sequence ID" value="GAM75719.1"/>
    <property type="molecule type" value="Genomic_DNA"/>
</dbReference>
<dbReference type="STRING" id="1481914.JCM19241_3631"/>
<dbReference type="AlphaFoldDB" id="A0A0B8QMR4"/>
<gene>
    <name evidence="1" type="ORF">JCM19241_3631</name>
</gene>
<dbReference type="SUPFAM" id="SSF53474">
    <property type="entry name" value="alpha/beta-Hydrolases"/>
    <property type="match status" value="1"/>
</dbReference>
<dbReference type="InterPro" id="IPR029058">
    <property type="entry name" value="AB_hydrolase_fold"/>
</dbReference>
<protein>
    <submittedName>
        <fullName evidence="1">Bem46 protein</fullName>
    </submittedName>
</protein>
<dbReference type="PANTHER" id="PTHR12277:SF81">
    <property type="entry name" value="PROTEIN ABHD13"/>
    <property type="match status" value="1"/>
</dbReference>
<dbReference type="Proteomes" id="UP000031666">
    <property type="component" value="Unassembled WGS sequence"/>
</dbReference>
<dbReference type="PANTHER" id="PTHR12277">
    <property type="entry name" value="ALPHA/BETA HYDROLASE DOMAIN-CONTAINING PROTEIN"/>
    <property type="match status" value="1"/>
</dbReference>